<evidence type="ECO:0000313" key="5">
    <source>
        <dbReference type="Proteomes" id="UP000267251"/>
    </source>
</evidence>
<reference evidence="5" key="1">
    <citation type="journal article" date="2018" name="Nat. Microbiol.">
        <title>Leveraging single-cell genomics to expand the fungal tree of life.</title>
        <authorList>
            <person name="Ahrendt S.R."/>
            <person name="Quandt C.A."/>
            <person name="Ciobanu D."/>
            <person name="Clum A."/>
            <person name="Salamov A."/>
            <person name="Andreopoulos B."/>
            <person name="Cheng J.F."/>
            <person name="Woyke T."/>
            <person name="Pelin A."/>
            <person name="Henrissat B."/>
            <person name="Reynolds N.K."/>
            <person name="Benny G.L."/>
            <person name="Smith M.E."/>
            <person name="James T.Y."/>
            <person name="Grigoriev I.V."/>
        </authorList>
    </citation>
    <scope>NUCLEOTIDE SEQUENCE [LARGE SCALE GENOMIC DNA]</scope>
</reference>
<feature type="region of interest" description="Disordered" evidence="1">
    <location>
        <begin position="440"/>
        <end position="461"/>
    </location>
</feature>
<organism evidence="4 5">
    <name type="scientific">Piptocephalis cylindrospora</name>
    <dbReference type="NCBI Taxonomy" id="1907219"/>
    <lineage>
        <taxon>Eukaryota</taxon>
        <taxon>Fungi</taxon>
        <taxon>Fungi incertae sedis</taxon>
        <taxon>Zoopagomycota</taxon>
        <taxon>Zoopagomycotina</taxon>
        <taxon>Zoopagomycetes</taxon>
        <taxon>Zoopagales</taxon>
        <taxon>Piptocephalidaceae</taxon>
        <taxon>Piptocephalis</taxon>
    </lineage>
</organism>
<feature type="transmembrane region" description="Helical" evidence="2">
    <location>
        <begin position="485"/>
        <end position="504"/>
    </location>
</feature>
<keyword evidence="2" id="KW-0812">Transmembrane</keyword>
<keyword evidence="2" id="KW-1133">Transmembrane helix</keyword>
<sequence>MRSLHPVLLLLLLALVWPMRAQESDNNLDTPDSEKNVHSDSTALPQDPEPHATSFTPEPSTYTLSATGPYQIAEPTGAPDEGDDSEGRDEMTLVDVTKKAFCRAMGNQDLFFQPATAQTCPGNLIPMTDNLMIGCVDSSSYILQDPTKCPSNASIVNLDYVYCAKPNPNTKLCPPGQAAYFFPVDKSVSLGSKPPPIPEGGRGGSTDVEKSGSSSPTQNTDSILYCHSSDPKILGITKAKDGSSKCSKGLVEVDSRKLKCLQKVSSAKSVSRIQNPSGGDMCLAGWDLISLDDFQCYSTESLIGIAPSVMGQCKPEYTLMYANTTANDLLRMKLGMPDPGEEKPNTTASLYVKIFETVPLFYRQVYCYDPGVTGLGGPYGFNFLCQDRKQSQVYPQDIFCRRADDPSTGGVNLVPSYDDFTCDHGEMLVSIKDFICAPPKSAQGSKSRSITRISQSRPNNDGGCSNGGILVMNKKVRYDQWGHTIRLWILMGIGSTVLPLSTFIPGMGTKRFMCY</sequence>
<feature type="region of interest" description="Disordered" evidence="1">
    <location>
        <begin position="191"/>
        <end position="222"/>
    </location>
</feature>
<feature type="signal peptide" evidence="3">
    <location>
        <begin position="1"/>
        <end position="21"/>
    </location>
</feature>
<dbReference type="EMBL" id="KZ987732">
    <property type="protein sequence ID" value="RKP15432.1"/>
    <property type="molecule type" value="Genomic_DNA"/>
</dbReference>
<feature type="chain" id="PRO_5020989419" evidence="3">
    <location>
        <begin position="22"/>
        <end position="515"/>
    </location>
</feature>
<accession>A0A4P9Y9F9</accession>
<dbReference type="OrthoDB" id="10430651at2759"/>
<feature type="compositionally biased region" description="Polar residues" evidence="1">
    <location>
        <begin position="53"/>
        <end position="68"/>
    </location>
</feature>
<keyword evidence="3" id="KW-0732">Signal</keyword>
<dbReference type="Proteomes" id="UP000267251">
    <property type="component" value="Unassembled WGS sequence"/>
</dbReference>
<gene>
    <name evidence="4" type="ORF">BJ684DRAFT_14321</name>
</gene>
<evidence type="ECO:0000256" key="3">
    <source>
        <dbReference type="SAM" id="SignalP"/>
    </source>
</evidence>
<feature type="compositionally biased region" description="Polar residues" evidence="1">
    <location>
        <begin position="211"/>
        <end position="222"/>
    </location>
</feature>
<name>A0A4P9Y9F9_9FUNG</name>
<evidence type="ECO:0000256" key="2">
    <source>
        <dbReference type="SAM" id="Phobius"/>
    </source>
</evidence>
<proteinExistence type="predicted"/>
<keyword evidence="5" id="KW-1185">Reference proteome</keyword>
<evidence type="ECO:0000313" key="4">
    <source>
        <dbReference type="EMBL" id="RKP15432.1"/>
    </source>
</evidence>
<feature type="region of interest" description="Disordered" evidence="1">
    <location>
        <begin position="24"/>
        <end position="88"/>
    </location>
</feature>
<feature type="compositionally biased region" description="Polar residues" evidence="1">
    <location>
        <begin position="442"/>
        <end position="461"/>
    </location>
</feature>
<dbReference type="AlphaFoldDB" id="A0A4P9Y9F9"/>
<keyword evidence="2" id="KW-0472">Membrane</keyword>
<protein>
    <submittedName>
        <fullName evidence="4">Uncharacterized protein</fullName>
    </submittedName>
</protein>
<evidence type="ECO:0000256" key="1">
    <source>
        <dbReference type="SAM" id="MobiDB-lite"/>
    </source>
</evidence>